<dbReference type="PANTHER" id="PTHR21666:SF270">
    <property type="entry name" value="MUREIN HYDROLASE ACTIVATOR ENVC"/>
    <property type="match status" value="1"/>
</dbReference>
<dbReference type="SMART" id="SM00257">
    <property type="entry name" value="LysM"/>
    <property type="match status" value="1"/>
</dbReference>
<accession>A0AA37K8I3</accession>
<dbReference type="InterPro" id="IPR018392">
    <property type="entry name" value="LysM"/>
</dbReference>
<sequence length="196" mass="22264">MPLADVLVTSVYGMRCKKMHRGIDLALEVGDTIASAFEGYVRKTGYDYGGYGRFMVVRHLNGLETVYGHLQTCLLDEGTEVKSGQSIALGGNTGRSTGPHLHFEILFMGQAIDPRRIIDFAEKKVHQPTFYYTKNNRIVPNKRPDQKKEILCHRVQKGDTLLSIAKKYAVTVDELCRYNHLERNSKLRKGQIIRYS</sequence>
<evidence type="ECO:0000313" key="2">
    <source>
        <dbReference type="EMBL" id="GKH73273.1"/>
    </source>
</evidence>
<dbReference type="CDD" id="cd12797">
    <property type="entry name" value="M23_peptidase"/>
    <property type="match status" value="1"/>
</dbReference>
<dbReference type="AlphaFoldDB" id="A0AA37K8I3"/>
<dbReference type="Gene3D" id="2.70.70.10">
    <property type="entry name" value="Glucose Permease (Domain IIA)"/>
    <property type="match status" value="1"/>
</dbReference>
<reference evidence="2" key="1">
    <citation type="submission" date="2022-01" db="EMBL/GenBank/DDBJ databases">
        <title>Novel bile acid biosynthetic pathways are enriched in the microbiome of centenarians.</title>
        <authorList>
            <person name="Sato Y."/>
            <person name="Atarashi K."/>
            <person name="Plichta R.D."/>
            <person name="Arai Y."/>
            <person name="Sasajima S."/>
            <person name="Kearney M.S."/>
            <person name="Suda W."/>
            <person name="Takeshita K."/>
            <person name="Sasaki T."/>
            <person name="Okamoto S."/>
            <person name="Skelly N.A."/>
            <person name="Okamura Y."/>
            <person name="Vlamakis H."/>
            <person name="Li Y."/>
            <person name="Tanoue T."/>
            <person name="Takei H."/>
            <person name="Nittono H."/>
            <person name="Narushima S."/>
            <person name="Irie J."/>
            <person name="Itoh H."/>
            <person name="Moriya K."/>
            <person name="Sugiura Y."/>
            <person name="Suematsu M."/>
            <person name="Moritoki N."/>
            <person name="Shibata S."/>
            <person name="Littman R.D."/>
            <person name="Fischbach A.M."/>
            <person name="Uwamino Y."/>
            <person name="Inoue T."/>
            <person name="Honda A."/>
            <person name="Hattori M."/>
            <person name="Murai T."/>
            <person name="Xavier J.R."/>
            <person name="Hirose N."/>
            <person name="Honda K."/>
        </authorList>
    </citation>
    <scope>NUCLEOTIDE SEQUENCE</scope>
    <source>
        <strain evidence="2">CE91-St3</strain>
    </source>
</reference>
<gene>
    <name evidence="2" type="ORF">CE91St3_31360</name>
</gene>
<dbReference type="GO" id="GO:0004222">
    <property type="term" value="F:metalloendopeptidase activity"/>
    <property type="evidence" value="ECO:0007669"/>
    <property type="project" value="TreeGrafter"/>
</dbReference>
<dbReference type="InterPro" id="IPR050570">
    <property type="entry name" value="Cell_wall_metabolism_enzyme"/>
</dbReference>
<organism evidence="2 3">
    <name type="scientific">Parabacteroides merdae</name>
    <dbReference type="NCBI Taxonomy" id="46503"/>
    <lineage>
        <taxon>Bacteria</taxon>
        <taxon>Pseudomonadati</taxon>
        <taxon>Bacteroidota</taxon>
        <taxon>Bacteroidia</taxon>
        <taxon>Bacteroidales</taxon>
        <taxon>Tannerellaceae</taxon>
        <taxon>Parabacteroides</taxon>
    </lineage>
</organism>
<comment type="caution">
    <text evidence="2">The sequence shown here is derived from an EMBL/GenBank/DDBJ whole genome shotgun (WGS) entry which is preliminary data.</text>
</comment>
<dbReference type="Pfam" id="PF01551">
    <property type="entry name" value="Peptidase_M23"/>
    <property type="match status" value="1"/>
</dbReference>
<evidence type="ECO:0000259" key="1">
    <source>
        <dbReference type="PROSITE" id="PS51782"/>
    </source>
</evidence>
<dbReference type="Proteomes" id="UP001055114">
    <property type="component" value="Unassembled WGS sequence"/>
</dbReference>
<dbReference type="Gene3D" id="3.10.350.10">
    <property type="entry name" value="LysM domain"/>
    <property type="match status" value="1"/>
</dbReference>
<dbReference type="InterPro" id="IPR036779">
    <property type="entry name" value="LysM_dom_sf"/>
</dbReference>
<dbReference type="SUPFAM" id="SSF54106">
    <property type="entry name" value="LysM domain"/>
    <property type="match status" value="1"/>
</dbReference>
<dbReference type="InterPro" id="IPR011055">
    <property type="entry name" value="Dup_hybrid_motif"/>
</dbReference>
<dbReference type="PANTHER" id="PTHR21666">
    <property type="entry name" value="PEPTIDASE-RELATED"/>
    <property type="match status" value="1"/>
</dbReference>
<dbReference type="PROSITE" id="PS51782">
    <property type="entry name" value="LYSM"/>
    <property type="match status" value="1"/>
</dbReference>
<proteinExistence type="predicted"/>
<dbReference type="Pfam" id="PF01476">
    <property type="entry name" value="LysM"/>
    <property type="match status" value="1"/>
</dbReference>
<name>A0AA37K8I3_9BACT</name>
<evidence type="ECO:0000313" key="3">
    <source>
        <dbReference type="Proteomes" id="UP001055114"/>
    </source>
</evidence>
<feature type="domain" description="LysM" evidence="1">
    <location>
        <begin position="151"/>
        <end position="195"/>
    </location>
</feature>
<protein>
    <recommendedName>
        <fullName evidence="1">LysM domain-containing protein</fullName>
    </recommendedName>
</protein>
<dbReference type="SUPFAM" id="SSF51261">
    <property type="entry name" value="Duplicated hybrid motif"/>
    <property type="match status" value="1"/>
</dbReference>
<dbReference type="CDD" id="cd00118">
    <property type="entry name" value="LysM"/>
    <property type="match status" value="1"/>
</dbReference>
<dbReference type="InterPro" id="IPR016047">
    <property type="entry name" value="M23ase_b-sheet_dom"/>
</dbReference>
<dbReference type="EMBL" id="BQNZ01000003">
    <property type="protein sequence ID" value="GKH73273.1"/>
    <property type="molecule type" value="Genomic_DNA"/>
</dbReference>